<comment type="caution">
    <text evidence="1">The sequence shown here is derived from an EMBL/GenBank/DDBJ whole genome shotgun (WGS) entry which is preliminary data.</text>
</comment>
<name>A0A7W1XSE9_9BACL</name>
<gene>
    <name evidence="1" type="ORF">H2C83_08085</name>
</gene>
<protein>
    <submittedName>
        <fullName evidence="1">Uncharacterized protein</fullName>
    </submittedName>
</protein>
<evidence type="ECO:0000313" key="2">
    <source>
        <dbReference type="Proteomes" id="UP000538292"/>
    </source>
</evidence>
<dbReference type="SUPFAM" id="SSF54631">
    <property type="entry name" value="CBS-domain pair"/>
    <property type="match status" value="1"/>
</dbReference>
<dbReference type="Proteomes" id="UP000538292">
    <property type="component" value="Unassembled WGS sequence"/>
</dbReference>
<dbReference type="Gene3D" id="3.90.1280.20">
    <property type="match status" value="1"/>
</dbReference>
<evidence type="ECO:0000313" key="1">
    <source>
        <dbReference type="EMBL" id="MBA4602276.1"/>
    </source>
</evidence>
<dbReference type="InterPro" id="IPR046342">
    <property type="entry name" value="CBS_dom_sf"/>
</dbReference>
<proteinExistence type="predicted"/>
<organism evidence="1 2">
    <name type="scientific">Thermoactinomyces mirandus</name>
    <dbReference type="NCBI Taxonomy" id="2756294"/>
    <lineage>
        <taxon>Bacteria</taxon>
        <taxon>Bacillati</taxon>
        <taxon>Bacillota</taxon>
        <taxon>Bacilli</taxon>
        <taxon>Bacillales</taxon>
        <taxon>Thermoactinomycetaceae</taxon>
        <taxon>Thermoactinomyces</taxon>
    </lineage>
</organism>
<dbReference type="AlphaFoldDB" id="A0A7W1XSE9"/>
<dbReference type="RefSeq" id="WP_181739638.1">
    <property type="nucleotide sequence ID" value="NZ_JACEOL010000027.1"/>
</dbReference>
<dbReference type="EMBL" id="JACEOL010000027">
    <property type="protein sequence ID" value="MBA4602276.1"/>
    <property type="molecule type" value="Genomic_DNA"/>
</dbReference>
<reference evidence="1 2" key="1">
    <citation type="submission" date="2020-07" db="EMBL/GenBank/DDBJ databases">
        <title>Thermoactinomyces phylogeny.</title>
        <authorList>
            <person name="Dunlap C."/>
        </authorList>
    </citation>
    <scope>NUCLEOTIDE SEQUENCE [LARGE SCALE GENOMIC DNA]</scope>
    <source>
        <strain evidence="1 2">AMNI-1</strain>
    </source>
</reference>
<keyword evidence="2" id="KW-1185">Reference proteome</keyword>
<sequence length="55" mass="6160">MAIVMDRFGGTSGLVTFGDLIEEILKEIPSPVYESKPMIQLSENGMEMDLRLSNR</sequence>
<accession>A0A7W1XSE9</accession>